<dbReference type="EMBL" id="NOZP01000094">
    <property type="protein sequence ID" value="OYD15540.1"/>
    <property type="molecule type" value="Genomic_DNA"/>
</dbReference>
<accession>A0A235BSR1</accession>
<evidence type="ECO:0000313" key="3">
    <source>
        <dbReference type="Proteomes" id="UP000215559"/>
    </source>
</evidence>
<feature type="domain" description="Secretion system C-terminal sorting" evidence="1">
    <location>
        <begin position="468"/>
        <end position="543"/>
    </location>
</feature>
<dbReference type="InterPro" id="IPR026444">
    <property type="entry name" value="Secre_tail"/>
</dbReference>
<protein>
    <recommendedName>
        <fullName evidence="1">Secretion system C-terminal sorting domain-containing protein</fullName>
    </recommendedName>
</protein>
<dbReference type="NCBIfam" id="TIGR04183">
    <property type="entry name" value="Por_Secre_tail"/>
    <property type="match status" value="1"/>
</dbReference>
<dbReference type="Proteomes" id="UP000215559">
    <property type="component" value="Unassembled WGS sequence"/>
</dbReference>
<comment type="caution">
    <text evidence="2">The sequence shown here is derived from an EMBL/GenBank/DDBJ whole genome shotgun (WGS) entry which is preliminary data.</text>
</comment>
<dbReference type="Pfam" id="PF18962">
    <property type="entry name" value="Por_Secre_tail"/>
    <property type="match status" value="1"/>
</dbReference>
<dbReference type="InterPro" id="IPR036278">
    <property type="entry name" value="Sialidase_sf"/>
</dbReference>
<sequence>MAGLVSASNLTSEPGAAETDTAYIGRVDTIGGTTYDWQLNGPALRMVCNSPDHGVHAVWMYSASTQTTFPDRRMRYNFYDYGAGEWNWIDSDYMQSGVNVETERSGYGSLDADSAGLAIVSCHSSTPIHPSVARDMAPGAGIFEYCSGSPVMDDYLWPVIAVGQNQTIHCACLDNASRDLLFYSRVPEWCRWDTAIRIAPPQPGPMFPSHNIAASKVSPNVVITWVDAESAPSPGFYRESSDGGTTWGPPTQLPWPPAFSGDTLPSFHLSSLFPYYDRHDQLHIVAAVISFFHDRLYQMPAEIWHWCSFNLPEWSRIHRAGCDSANLRGIIGYNSLYAGRPSIGEDAYGGLYVAWEQFDSSNVEPETNLLRADIFYARDNYDNGMTWQPAVKITNPGTVSHRFPCVIDYLYADTVCIRYMIDQVAGFFVQNQGPATDNPIVVHKVWVPVGIGSEPLAEVVGFELAARPNPFSGHTRLSYALPSSGRVRLAVYDMTGRQVALLVDRFQAPGRYSVNWHTADLSPGVYVAELKTSSGSTVKKLVVLH</sequence>
<organism evidence="2 3">
    <name type="scientific">candidate division WOR-3 bacterium JGI_Cruoil_03_51_56</name>
    <dbReference type="NCBI Taxonomy" id="1973747"/>
    <lineage>
        <taxon>Bacteria</taxon>
        <taxon>Bacteria division WOR-3</taxon>
    </lineage>
</organism>
<evidence type="ECO:0000259" key="1">
    <source>
        <dbReference type="Pfam" id="PF18962"/>
    </source>
</evidence>
<dbReference type="Gene3D" id="2.60.40.4070">
    <property type="match status" value="1"/>
</dbReference>
<dbReference type="SUPFAM" id="SSF50939">
    <property type="entry name" value="Sialidases"/>
    <property type="match status" value="1"/>
</dbReference>
<reference evidence="2 3" key="1">
    <citation type="submission" date="2017-07" db="EMBL/GenBank/DDBJ databases">
        <title>Recovery of genomes from metagenomes via a dereplication, aggregation, and scoring strategy.</title>
        <authorList>
            <person name="Sieber C.M."/>
            <person name="Probst A.J."/>
            <person name="Sharrar A."/>
            <person name="Thomas B.C."/>
            <person name="Hess M."/>
            <person name="Tringe S.G."/>
            <person name="Banfield J.F."/>
        </authorList>
    </citation>
    <scope>NUCLEOTIDE SEQUENCE [LARGE SCALE GENOMIC DNA]</scope>
    <source>
        <strain evidence="2">JGI_Cruoil_03_51_56</strain>
    </source>
</reference>
<dbReference type="AlphaFoldDB" id="A0A235BSR1"/>
<evidence type="ECO:0000313" key="2">
    <source>
        <dbReference type="EMBL" id="OYD15540.1"/>
    </source>
</evidence>
<name>A0A235BSR1_UNCW3</name>
<proteinExistence type="predicted"/>
<gene>
    <name evidence="2" type="ORF">CH330_05420</name>
</gene>